<name>A0A423HMQ3_9PSED</name>
<reference evidence="1 2" key="1">
    <citation type="submission" date="2016-10" db="EMBL/GenBank/DDBJ databases">
        <title>Comparative genome analysis of multiple Pseudomonas spp. focuses on biocontrol and plant growth promoting traits.</title>
        <authorList>
            <person name="Tao X.-Y."/>
            <person name="Taylor C.G."/>
        </authorList>
    </citation>
    <scope>NUCLEOTIDE SEQUENCE [LARGE SCALE GENOMIC DNA]</scope>
    <source>
        <strain evidence="1 2">36C6</strain>
    </source>
</reference>
<protein>
    <submittedName>
        <fullName evidence="1">Uncharacterized protein</fullName>
    </submittedName>
</protein>
<dbReference type="Proteomes" id="UP000284002">
    <property type="component" value="Unassembled WGS sequence"/>
</dbReference>
<gene>
    <name evidence="1" type="ORF">BK662_17735</name>
</gene>
<proteinExistence type="predicted"/>
<evidence type="ECO:0000313" key="1">
    <source>
        <dbReference type="EMBL" id="RON14422.1"/>
    </source>
</evidence>
<organism evidence="1 2">
    <name type="scientific">Pseudomonas frederiksbergensis</name>
    <dbReference type="NCBI Taxonomy" id="104087"/>
    <lineage>
        <taxon>Bacteria</taxon>
        <taxon>Pseudomonadati</taxon>
        <taxon>Pseudomonadota</taxon>
        <taxon>Gammaproteobacteria</taxon>
        <taxon>Pseudomonadales</taxon>
        <taxon>Pseudomonadaceae</taxon>
        <taxon>Pseudomonas</taxon>
    </lineage>
</organism>
<dbReference type="RefSeq" id="WP_123359275.1">
    <property type="nucleotide sequence ID" value="NZ_MOBM01000024.1"/>
</dbReference>
<dbReference type="AlphaFoldDB" id="A0A423HMQ3"/>
<accession>A0A423HMQ3</accession>
<sequence length="495" mass="50015">MQAPPINHRSLSSIQSNDIEMHTPRASTSASAAGAITRGSPEALEGLKGKLTTLFEGHKTAENAEEIETLVNDRATKMYALDYLPDEIDQLMEKAERMDRVTVPTQGAVGGLPFGVATVVLDKVPGVTADATGNPAYTGFIAGAVSGAADAVGTGLLKTATEDTLWLKAPNEMLEPVMEASQKAKAEANPGKQVLQSAAAFQTFTVRNAVRLGVAATLNATLGPKAAAAADTVIGSVGGMAAGAGYAAIMHKNNKAAGLVGGAQFFGRKDWEKQLQVLKDCSPSRDPFINGAKRAAKLPLDIASNTLSSLRDALTASSLVANGGALGGGFALTTLARGAVKTAAAEAGMTPGAVSALDHLTNVAGSAATFSAYGAAGVLTGPAADKGVKVIQEDIPPKTLELANSAQAGIAKGARATGEFAGDTYTSAREGLNTLATNAGEALSSGATRGRSVLSSGTEAVGNIALSGANLLGDLAHSTGLRRRPAPMTEGGEQV</sequence>
<dbReference type="EMBL" id="MOBM01000024">
    <property type="protein sequence ID" value="RON14422.1"/>
    <property type="molecule type" value="Genomic_DNA"/>
</dbReference>
<evidence type="ECO:0000313" key="2">
    <source>
        <dbReference type="Proteomes" id="UP000284002"/>
    </source>
</evidence>
<comment type="caution">
    <text evidence="1">The sequence shown here is derived from an EMBL/GenBank/DDBJ whole genome shotgun (WGS) entry which is preliminary data.</text>
</comment>